<keyword evidence="2" id="KW-0614">Plasmid</keyword>
<dbReference type="Gene3D" id="1.10.720.30">
    <property type="entry name" value="SAP domain"/>
    <property type="match status" value="1"/>
</dbReference>
<evidence type="ECO:0000256" key="1">
    <source>
        <dbReference type="SAM" id="MobiDB-lite"/>
    </source>
</evidence>
<geneLocation type="plasmid" evidence="2 3">
    <name>pEA29</name>
</geneLocation>
<accession>A0A831A5Y2</accession>
<proteinExistence type="predicted"/>
<dbReference type="GO" id="GO:0003677">
    <property type="term" value="F:DNA binding"/>
    <property type="evidence" value="ECO:0007669"/>
    <property type="project" value="InterPro"/>
</dbReference>
<organism evidence="2 3">
    <name type="scientific">Erwinia amylovora NBRC 12687 = CFBP 1232</name>
    <dbReference type="NCBI Taxonomy" id="1219359"/>
    <lineage>
        <taxon>Bacteria</taxon>
        <taxon>Pseudomonadati</taxon>
        <taxon>Pseudomonadota</taxon>
        <taxon>Gammaproteobacteria</taxon>
        <taxon>Enterobacterales</taxon>
        <taxon>Erwiniaceae</taxon>
        <taxon>Erwinia</taxon>
    </lineage>
</organism>
<dbReference type="AlphaFoldDB" id="A0A831A5Y2"/>
<dbReference type="InterPro" id="IPR018668">
    <property type="entry name" value="DNA-binding_VF530-like"/>
</dbReference>
<name>A0A831A5Y2_ERWAM</name>
<protein>
    <recommendedName>
        <fullName evidence="4">DUF2132 domain-containing protein</fullName>
    </recommendedName>
</protein>
<feature type="compositionally biased region" description="Polar residues" evidence="1">
    <location>
        <begin position="106"/>
        <end position="115"/>
    </location>
</feature>
<reference evidence="2 3" key="1">
    <citation type="submission" date="2012-11" db="EMBL/GenBank/DDBJ databases">
        <authorList>
            <person name="Linke B."/>
        </authorList>
    </citation>
    <scope>NUCLEOTIDE SEQUENCE [LARGE SCALE GENOMIC DNA]</scope>
    <source>
        <strain evidence="3">CFBP 1232</strain>
        <plasmid evidence="2 3">pEA29</plasmid>
    </source>
</reference>
<dbReference type="Proteomes" id="UP000013111">
    <property type="component" value="Plasmid pEA29"/>
</dbReference>
<feature type="region of interest" description="Disordered" evidence="1">
    <location>
        <begin position="92"/>
        <end position="115"/>
    </location>
</feature>
<dbReference type="Pfam" id="PF09905">
    <property type="entry name" value="VF530"/>
    <property type="match status" value="1"/>
</dbReference>
<reference evidence="2 3" key="2">
    <citation type="submission" date="2013-04" db="EMBL/GenBank/DDBJ databases">
        <title>Comparative genomics of 12 strains of Erwinia amylovora identifies a pan-genome with a large conserved core and provides insights into host specificity.</title>
        <authorList>
            <person name="Mann R.A."/>
            <person name="Smits T.H.M."/>
            <person name="Buehlmann A."/>
            <person name="Blom J."/>
            <person name="Goesmann A."/>
            <person name="Frey J.E."/>
            <person name="Plummer K.M."/>
            <person name="Beer S.V."/>
            <person name="Luck J."/>
            <person name="Duffy B."/>
            <person name="Rodoni B."/>
        </authorList>
    </citation>
    <scope>NUCLEOTIDE SEQUENCE [LARGE SCALE GENOMIC DNA]</scope>
    <source>
        <strain evidence="3">CFBP 1232</strain>
        <plasmid evidence="2 3">pEA29</plasmid>
    </source>
</reference>
<gene>
    <name evidence="2" type="ORF">BN437_pEA290011</name>
</gene>
<evidence type="ECO:0008006" key="4">
    <source>
        <dbReference type="Google" id="ProtNLM"/>
    </source>
</evidence>
<dbReference type="EMBL" id="HF560650">
    <property type="protein sequence ID" value="CCO95755.1"/>
    <property type="molecule type" value="Genomic_DNA"/>
</dbReference>
<dbReference type="InterPro" id="IPR036361">
    <property type="entry name" value="SAP_dom_sf"/>
</dbReference>
<evidence type="ECO:0000313" key="2">
    <source>
        <dbReference type="EMBL" id="CCO95755.1"/>
    </source>
</evidence>
<sequence length="115" mass="13213">MHKPQTLSKVCAIHTDLPDTTMTTHSSKDPLHGVTLEALLTMLVARFGWQQLAERININCFKSDPSIKSSLKFLRRTPWARKEVEDLYIASLKDNHSAKPEMPTDNPWNSRQRKD</sequence>
<evidence type="ECO:0000313" key="3">
    <source>
        <dbReference type="Proteomes" id="UP000013111"/>
    </source>
</evidence>